<evidence type="ECO:0000259" key="4">
    <source>
        <dbReference type="Pfam" id="PF00501"/>
    </source>
</evidence>
<feature type="non-terminal residue" evidence="6">
    <location>
        <position position="1"/>
    </location>
</feature>
<keyword evidence="7" id="KW-1185">Reference proteome</keyword>
<dbReference type="Pfam" id="PF00501">
    <property type="entry name" value="AMP-binding"/>
    <property type="match status" value="1"/>
</dbReference>
<feature type="domain" description="Condensation" evidence="5">
    <location>
        <begin position="31"/>
        <end position="346"/>
    </location>
</feature>
<dbReference type="GO" id="GO:0043041">
    <property type="term" value="P:amino acid activation for nonribosomal peptide biosynthetic process"/>
    <property type="evidence" value="ECO:0007669"/>
    <property type="project" value="TreeGrafter"/>
</dbReference>
<sequence length="746" mass="81675">VVREHPVWHEGTSLEDYFCTDRATPIVYGSALSRTAIVKSGAHRYFVWTTHHSVYDAWSLAEMAQLLGRLLRGEMPSTPVPVSRFIAYLARQDKKQMATFWKKHLEGAHWTRYPASPSSQHQINPCNVLRRQLVIAPTGGAVTTSTLLRAAWALLVAANTGSDEAIIGVVLSGRMAAVDGITDLVAPTVTSVPFRVGVPWDQSIRGFLGDIQRRTTEMIPYEHTGLQNIRRMVPGLGTDFDPGHSFVVQPAEKSESALLISNMLMDHSGSSANAFDAYALTIECMVGQGRSDVEVELRYDNAVLTVDNAQRLLAQFGHITHQLAHYAETEQPLRVLSLLSAEDKEQFRRWNSTMPPRIERCIHDLVLDRMATQPTAPAISAWDGKMTYSELESASRRLTHHLVKLGVGPEVMVGLCMDKSKWGVVAMLAILRAGGAVVPLGVQHPLSRIQGIVNDTAAPLVLVDRSHEQRLAELTAHTQLLAVDSFFDAPSTVDATTLTQPRQSIRPEHVAWVIYTSGSTGTPKGVMLEHGALVTSMVSHGRRLGIQSHDRQSQFAAYTFDVSIQEVITTLIYGACICVPSEDDRVTRLTTYLSEEKVTIATLTSTVAALVQPWNTPRVRTLILTGEAVQTKVVDQWVEHAIVMNAYGPAESSIYSTCNHIRDGSMALNIGTAIAGGTWVVNPANIGQLVPLGAPGELLIEGPLLARGYLNDPDKTTAAFVTDPTFVQKLGLSPGRRMYRTGDLVR</sequence>
<dbReference type="AlphaFoldDB" id="A0A9P4LET8"/>
<reference evidence="6" key="1">
    <citation type="journal article" date="2020" name="Stud. Mycol.">
        <title>101 Dothideomycetes genomes: a test case for predicting lifestyles and emergence of pathogens.</title>
        <authorList>
            <person name="Haridas S."/>
            <person name="Albert R."/>
            <person name="Binder M."/>
            <person name="Bloem J."/>
            <person name="Labutti K."/>
            <person name="Salamov A."/>
            <person name="Andreopoulos B."/>
            <person name="Baker S."/>
            <person name="Barry K."/>
            <person name="Bills G."/>
            <person name="Bluhm B."/>
            <person name="Cannon C."/>
            <person name="Castanera R."/>
            <person name="Culley D."/>
            <person name="Daum C."/>
            <person name="Ezra D."/>
            <person name="Gonzalez J."/>
            <person name="Henrissat B."/>
            <person name="Kuo A."/>
            <person name="Liang C."/>
            <person name="Lipzen A."/>
            <person name="Lutzoni F."/>
            <person name="Magnuson J."/>
            <person name="Mondo S."/>
            <person name="Nolan M."/>
            <person name="Ohm R."/>
            <person name="Pangilinan J."/>
            <person name="Park H.-J."/>
            <person name="Ramirez L."/>
            <person name="Alfaro M."/>
            <person name="Sun H."/>
            <person name="Tritt A."/>
            <person name="Yoshinaga Y."/>
            <person name="Zwiers L.-H."/>
            <person name="Turgeon B."/>
            <person name="Goodwin S."/>
            <person name="Spatafora J."/>
            <person name="Crous P."/>
            <person name="Grigoriev I."/>
        </authorList>
    </citation>
    <scope>NUCLEOTIDE SEQUENCE</scope>
    <source>
        <strain evidence="6">CBS 110217</strain>
    </source>
</reference>
<dbReference type="InterPro" id="IPR042099">
    <property type="entry name" value="ANL_N_sf"/>
</dbReference>
<evidence type="ECO:0000256" key="1">
    <source>
        <dbReference type="ARBA" id="ARBA00022450"/>
    </source>
</evidence>
<dbReference type="GO" id="GO:0031177">
    <property type="term" value="F:phosphopantetheine binding"/>
    <property type="evidence" value="ECO:0007669"/>
    <property type="project" value="TreeGrafter"/>
</dbReference>
<dbReference type="PROSITE" id="PS00455">
    <property type="entry name" value="AMP_BINDING"/>
    <property type="match status" value="1"/>
</dbReference>
<dbReference type="FunFam" id="3.40.50.12780:FF:000014">
    <property type="entry name" value="Nonribosomal peptide synthetase 1"/>
    <property type="match status" value="1"/>
</dbReference>
<dbReference type="Pfam" id="PF00668">
    <property type="entry name" value="Condensation"/>
    <property type="match status" value="1"/>
</dbReference>
<dbReference type="CDD" id="cd05918">
    <property type="entry name" value="A_NRPS_SidN3_like"/>
    <property type="match status" value="1"/>
</dbReference>
<evidence type="ECO:0000256" key="3">
    <source>
        <dbReference type="ARBA" id="ARBA00022598"/>
    </source>
</evidence>
<feature type="non-terminal residue" evidence="6">
    <location>
        <position position="746"/>
    </location>
</feature>
<keyword evidence="2" id="KW-0597">Phosphoprotein</keyword>
<protein>
    <submittedName>
        <fullName evidence="6">Acetyl-CoA synthetase-like protein</fullName>
    </submittedName>
</protein>
<dbReference type="GO" id="GO:0044550">
    <property type="term" value="P:secondary metabolite biosynthetic process"/>
    <property type="evidence" value="ECO:0007669"/>
    <property type="project" value="TreeGrafter"/>
</dbReference>
<dbReference type="PANTHER" id="PTHR45527">
    <property type="entry name" value="NONRIBOSOMAL PEPTIDE SYNTHETASE"/>
    <property type="match status" value="1"/>
</dbReference>
<comment type="caution">
    <text evidence="6">The sequence shown here is derived from an EMBL/GenBank/DDBJ whole genome shotgun (WGS) entry which is preliminary data.</text>
</comment>
<feature type="domain" description="AMP-dependent synthetase/ligase" evidence="4">
    <location>
        <begin position="370"/>
        <end position="710"/>
    </location>
</feature>
<dbReference type="SUPFAM" id="SSF52777">
    <property type="entry name" value="CoA-dependent acyltransferases"/>
    <property type="match status" value="2"/>
</dbReference>
<dbReference type="EMBL" id="ML978617">
    <property type="protein sequence ID" value="KAF2022473.1"/>
    <property type="molecule type" value="Genomic_DNA"/>
</dbReference>
<dbReference type="InterPro" id="IPR020845">
    <property type="entry name" value="AMP-binding_CS"/>
</dbReference>
<dbReference type="Gene3D" id="3.30.559.10">
    <property type="entry name" value="Chloramphenicol acetyltransferase-like domain"/>
    <property type="match status" value="1"/>
</dbReference>
<dbReference type="Gene3D" id="3.40.50.12780">
    <property type="entry name" value="N-terminal domain of ligase-like"/>
    <property type="match status" value="1"/>
</dbReference>
<evidence type="ECO:0000313" key="7">
    <source>
        <dbReference type="Proteomes" id="UP000799777"/>
    </source>
</evidence>
<evidence type="ECO:0000256" key="2">
    <source>
        <dbReference type="ARBA" id="ARBA00022553"/>
    </source>
</evidence>
<keyword evidence="1" id="KW-0596">Phosphopantetheine</keyword>
<dbReference type="InterPro" id="IPR000873">
    <property type="entry name" value="AMP-dep_synth/lig_dom"/>
</dbReference>
<evidence type="ECO:0000259" key="5">
    <source>
        <dbReference type="Pfam" id="PF00668"/>
    </source>
</evidence>
<dbReference type="GO" id="GO:0016874">
    <property type="term" value="F:ligase activity"/>
    <property type="evidence" value="ECO:0007669"/>
    <property type="project" value="UniProtKB-KW"/>
</dbReference>
<dbReference type="Proteomes" id="UP000799777">
    <property type="component" value="Unassembled WGS sequence"/>
</dbReference>
<dbReference type="OrthoDB" id="416786at2759"/>
<keyword evidence="3" id="KW-0436">Ligase</keyword>
<name>A0A9P4LET8_9PLEO</name>
<organism evidence="6 7">
    <name type="scientific">Setomelanomma holmii</name>
    <dbReference type="NCBI Taxonomy" id="210430"/>
    <lineage>
        <taxon>Eukaryota</taxon>
        <taxon>Fungi</taxon>
        <taxon>Dikarya</taxon>
        <taxon>Ascomycota</taxon>
        <taxon>Pezizomycotina</taxon>
        <taxon>Dothideomycetes</taxon>
        <taxon>Pleosporomycetidae</taxon>
        <taxon>Pleosporales</taxon>
        <taxon>Pleosporineae</taxon>
        <taxon>Phaeosphaeriaceae</taxon>
        <taxon>Setomelanomma</taxon>
    </lineage>
</organism>
<dbReference type="SUPFAM" id="SSF56801">
    <property type="entry name" value="Acetyl-CoA synthetase-like"/>
    <property type="match status" value="1"/>
</dbReference>
<evidence type="ECO:0000313" key="6">
    <source>
        <dbReference type="EMBL" id="KAF2022473.1"/>
    </source>
</evidence>
<proteinExistence type="predicted"/>
<dbReference type="Gene3D" id="3.30.559.30">
    <property type="entry name" value="Nonribosomal peptide synthetase, condensation domain"/>
    <property type="match status" value="1"/>
</dbReference>
<dbReference type="InterPro" id="IPR001242">
    <property type="entry name" value="Condensation_dom"/>
</dbReference>
<dbReference type="PANTHER" id="PTHR45527:SF1">
    <property type="entry name" value="FATTY ACID SYNTHASE"/>
    <property type="match status" value="1"/>
</dbReference>
<dbReference type="CDD" id="cd19545">
    <property type="entry name" value="FUM14_C_NRPS-like"/>
    <property type="match status" value="1"/>
</dbReference>
<gene>
    <name evidence="6" type="ORF">EK21DRAFT_13220</name>
</gene>
<dbReference type="InterPro" id="IPR023213">
    <property type="entry name" value="CAT-like_dom_sf"/>
</dbReference>
<dbReference type="GO" id="GO:0005737">
    <property type="term" value="C:cytoplasm"/>
    <property type="evidence" value="ECO:0007669"/>
    <property type="project" value="TreeGrafter"/>
</dbReference>
<accession>A0A9P4LET8</accession>